<dbReference type="Proteomes" id="UP000029868">
    <property type="component" value="Unassembled WGS sequence"/>
</dbReference>
<sequence length="689" mass="76526">MANLSDGILYAALNQLSVGIIIIDEQERLVFFNQWLSDFSGLDFSHQEGKKLSGVFPQYQGSRLHHACESALTLGLPARLSNTFNPTPLPLYHSNFLGDDNYLIQQQISVKRIAVESSKPLCQIVIDNVSHIVKKEQVLKKLADENKMQRQKAELANRAKSEFLANMSHEIRTPINGVLGMLTLLADTQLSQTQSHFSKLAKVSAETLLHLINDILDFSKIEAGKLNMEKISFNLPECVTEAVQAMAIKAQQKDIEIILDTLALTEQYVIGDPSRLKQIITNLLSNAIKFTEHGEIKVIVDLESKNSTVFKLKVAVMDTGIGIPEQKCAELFNAFTQVDASTTREYGGTGLGLTIVKQLCQLMGGDITVSSVQGQGSEFTFQVNIAKREQQTNQKTNQLESLTDKAILVIESNESSGTGISKQLQQWGLNVVMTLVVSEALRLCEENVFSVIMLDSNIDTVLLDRIANVLLLNRNTKQVPIVLMTPMAYRSNENSAINKLMAESEKVLRLTKPIGASNLHNTLTSILTNEVNKAVRGQFELTPPRAKITKANNEQVKILLVEDNRINQEVALGLLRKIGYHADVACNGVQALELLMQCQGSEPYHLILMDCQMPEMDGYQATKLIRSDNNYQQSSQVNIIAMTANTMTGDEQKCLDAGMNDYLAKPINPRLLAEKISYWLSKVVDNQYS</sequence>
<keyword evidence="8" id="KW-0902">Two-component regulatory system</keyword>
<dbReference type="Pfam" id="PF02518">
    <property type="entry name" value="HATPase_c"/>
    <property type="match status" value="1"/>
</dbReference>
<dbReference type="Pfam" id="PF13188">
    <property type="entry name" value="PAS_8"/>
    <property type="match status" value="1"/>
</dbReference>
<keyword evidence="5" id="KW-0547">Nucleotide-binding</keyword>
<keyword evidence="12" id="KW-0175">Coiled coil</keyword>
<dbReference type="Gene3D" id="3.30.565.10">
    <property type="entry name" value="Histidine kinase-like ATPase, C-terminal domain"/>
    <property type="match status" value="1"/>
</dbReference>
<name>A0A099KAI6_COLPS</name>
<evidence type="ECO:0000256" key="11">
    <source>
        <dbReference type="PROSITE-ProRule" id="PRU00169"/>
    </source>
</evidence>
<dbReference type="InterPro" id="IPR011006">
    <property type="entry name" value="CheY-like_superfamily"/>
</dbReference>
<dbReference type="InterPro" id="IPR000014">
    <property type="entry name" value="PAS"/>
</dbReference>
<comment type="subunit">
    <text evidence="9">At low DSF concentrations, interacts with RpfF.</text>
</comment>
<dbReference type="Gene3D" id="1.10.287.130">
    <property type="match status" value="1"/>
</dbReference>
<dbReference type="SMART" id="SM00388">
    <property type="entry name" value="HisKA"/>
    <property type="match status" value="1"/>
</dbReference>
<proteinExistence type="predicted"/>
<keyword evidence="6 15" id="KW-0418">Kinase</keyword>
<dbReference type="SUPFAM" id="SSF55785">
    <property type="entry name" value="PYP-like sensor domain (PAS domain)"/>
    <property type="match status" value="1"/>
</dbReference>
<dbReference type="CDD" id="cd00082">
    <property type="entry name" value="HisKA"/>
    <property type="match status" value="1"/>
</dbReference>
<evidence type="ECO:0000256" key="7">
    <source>
        <dbReference type="ARBA" id="ARBA00022840"/>
    </source>
</evidence>
<dbReference type="Gene3D" id="3.40.50.2300">
    <property type="match status" value="2"/>
</dbReference>
<dbReference type="PROSITE" id="PS50110">
    <property type="entry name" value="RESPONSE_REGULATORY"/>
    <property type="match status" value="2"/>
</dbReference>
<dbReference type="CDD" id="cd17546">
    <property type="entry name" value="REC_hyHK_CKI1_RcsC-like"/>
    <property type="match status" value="1"/>
</dbReference>
<dbReference type="Pfam" id="PF00072">
    <property type="entry name" value="Response_reg"/>
    <property type="match status" value="1"/>
</dbReference>
<feature type="domain" description="Histidine kinase" evidence="13">
    <location>
        <begin position="166"/>
        <end position="387"/>
    </location>
</feature>
<feature type="domain" description="Response regulatory" evidence="14">
    <location>
        <begin position="557"/>
        <end position="680"/>
    </location>
</feature>
<evidence type="ECO:0000256" key="3">
    <source>
        <dbReference type="ARBA" id="ARBA00022553"/>
    </source>
</evidence>
<organism evidence="15 16">
    <name type="scientific">Colwellia psychrerythraea</name>
    <name type="common">Vibrio psychroerythus</name>
    <dbReference type="NCBI Taxonomy" id="28229"/>
    <lineage>
        <taxon>Bacteria</taxon>
        <taxon>Pseudomonadati</taxon>
        <taxon>Pseudomonadota</taxon>
        <taxon>Gammaproteobacteria</taxon>
        <taxon>Alteromonadales</taxon>
        <taxon>Colwelliaceae</taxon>
        <taxon>Colwellia</taxon>
    </lineage>
</organism>
<dbReference type="SMART" id="SM00448">
    <property type="entry name" value="REC"/>
    <property type="match status" value="2"/>
</dbReference>
<protein>
    <recommendedName>
        <fullName evidence="10">Sensory/regulatory protein RpfC</fullName>
        <ecNumber evidence="2">2.7.13.3</ecNumber>
    </recommendedName>
</protein>
<dbReference type="InterPro" id="IPR003661">
    <property type="entry name" value="HisK_dim/P_dom"/>
</dbReference>
<dbReference type="FunFam" id="3.30.565.10:FF:000010">
    <property type="entry name" value="Sensor histidine kinase RcsC"/>
    <property type="match status" value="1"/>
</dbReference>
<dbReference type="InterPro" id="IPR036890">
    <property type="entry name" value="HATPase_C_sf"/>
</dbReference>
<feature type="modified residue" description="4-aspartylphosphate" evidence="11">
    <location>
        <position position="610"/>
    </location>
</feature>
<dbReference type="PANTHER" id="PTHR45339">
    <property type="entry name" value="HYBRID SIGNAL TRANSDUCTION HISTIDINE KINASE J"/>
    <property type="match status" value="1"/>
</dbReference>
<feature type="modified residue" description="4-aspartylphosphate" evidence="11">
    <location>
        <position position="455"/>
    </location>
</feature>
<reference evidence="15 16" key="1">
    <citation type="submission" date="2014-08" db="EMBL/GenBank/DDBJ databases">
        <title>Genomic and Phenotypic Diversity of Colwellia psychrerythraea strains from Disparate Marine Basins.</title>
        <authorList>
            <person name="Techtmann S.M."/>
            <person name="Stelling S.C."/>
            <person name="Utturkar S.M."/>
            <person name="Alshibli N."/>
            <person name="Harris A."/>
            <person name="Brown S.D."/>
            <person name="Hazen T.C."/>
        </authorList>
    </citation>
    <scope>NUCLEOTIDE SEQUENCE [LARGE SCALE GENOMIC DNA]</scope>
    <source>
        <strain evidence="15 16">GAB14E</strain>
    </source>
</reference>
<dbReference type="PRINTS" id="PR00344">
    <property type="entry name" value="BCTRLSENSOR"/>
</dbReference>
<dbReference type="AlphaFoldDB" id="A0A099KAI6"/>
<accession>A0A099KAI6</accession>
<comment type="caution">
    <text evidence="15">The sequence shown here is derived from an EMBL/GenBank/DDBJ whole genome shotgun (WGS) entry which is preliminary data.</text>
</comment>
<dbReference type="PANTHER" id="PTHR45339:SF1">
    <property type="entry name" value="HYBRID SIGNAL TRANSDUCTION HISTIDINE KINASE J"/>
    <property type="match status" value="1"/>
</dbReference>
<dbReference type="Gene3D" id="3.30.450.20">
    <property type="entry name" value="PAS domain"/>
    <property type="match status" value="1"/>
</dbReference>
<dbReference type="RefSeq" id="WP_052094113.1">
    <property type="nucleotide sequence ID" value="NZ_JQEC01000072.1"/>
</dbReference>
<dbReference type="InterPro" id="IPR003594">
    <property type="entry name" value="HATPase_dom"/>
</dbReference>
<dbReference type="PATRIC" id="fig|28229.3.peg.4506"/>
<dbReference type="PROSITE" id="PS50109">
    <property type="entry name" value="HIS_KIN"/>
    <property type="match status" value="1"/>
</dbReference>
<keyword evidence="4" id="KW-0808">Transferase</keyword>
<dbReference type="SUPFAM" id="SSF47384">
    <property type="entry name" value="Homodimeric domain of signal transducing histidine kinase"/>
    <property type="match status" value="1"/>
</dbReference>
<evidence type="ECO:0000259" key="14">
    <source>
        <dbReference type="PROSITE" id="PS50110"/>
    </source>
</evidence>
<keyword evidence="3 11" id="KW-0597">Phosphoprotein</keyword>
<evidence type="ECO:0000256" key="1">
    <source>
        <dbReference type="ARBA" id="ARBA00000085"/>
    </source>
</evidence>
<evidence type="ECO:0000259" key="13">
    <source>
        <dbReference type="PROSITE" id="PS50109"/>
    </source>
</evidence>
<evidence type="ECO:0000256" key="8">
    <source>
        <dbReference type="ARBA" id="ARBA00023012"/>
    </source>
</evidence>
<dbReference type="GO" id="GO:0005524">
    <property type="term" value="F:ATP binding"/>
    <property type="evidence" value="ECO:0007669"/>
    <property type="project" value="UniProtKB-KW"/>
</dbReference>
<dbReference type="GO" id="GO:0000155">
    <property type="term" value="F:phosphorelay sensor kinase activity"/>
    <property type="evidence" value="ECO:0007669"/>
    <property type="project" value="InterPro"/>
</dbReference>
<dbReference type="OrthoDB" id="9797243at2"/>
<feature type="coiled-coil region" evidence="12">
    <location>
        <begin position="132"/>
        <end position="159"/>
    </location>
</feature>
<evidence type="ECO:0000256" key="12">
    <source>
        <dbReference type="SAM" id="Coils"/>
    </source>
</evidence>
<dbReference type="InterPro" id="IPR004358">
    <property type="entry name" value="Sig_transdc_His_kin-like_C"/>
</dbReference>
<dbReference type="InterPro" id="IPR001789">
    <property type="entry name" value="Sig_transdc_resp-reg_receiver"/>
</dbReference>
<comment type="catalytic activity">
    <reaction evidence="1">
        <text>ATP + protein L-histidine = ADP + protein N-phospho-L-histidine.</text>
        <dbReference type="EC" id="2.7.13.3"/>
    </reaction>
</comment>
<evidence type="ECO:0000256" key="4">
    <source>
        <dbReference type="ARBA" id="ARBA00022679"/>
    </source>
</evidence>
<dbReference type="EC" id="2.7.13.3" evidence="2"/>
<dbReference type="InterPro" id="IPR035965">
    <property type="entry name" value="PAS-like_dom_sf"/>
</dbReference>
<dbReference type="EMBL" id="JQEC01000072">
    <property type="protein sequence ID" value="KGJ87371.1"/>
    <property type="molecule type" value="Genomic_DNA"/>
</dbReference>
<feature type="domain" description="Response regulatory" evidence="14">
    <location>
        <begin position="406"/>
        <end position="527"/>
    </location>
</feature>
<dbReference type="SUPFAM" id="SSF55874">
    <property type="entry name" value="ATPase domain of HSP90 chaperone/DNA topoisomerase II/histidine kinase"/>
    <property type="match status" value="1"/>
</dbReference>
<dbReference type="InterPro" id="IPR036097">
    <property type="entry name" value="HisK_dim/P_sf"/>
</dbReference>
<keyword evidence="7" id="KW-0067">ATP-binding</keyword>
<gene>
    <name evidence="15" type="ORF">GAB14E_4526</name>
</gene>
<evidence type="ECO:0000313" key="16">
    <source>
        <dbReference type="Proteomes" id="UP000029868"/>
    </source>
</evidence>
<dbReference type="SMART" id="SM00387">
    <property type="entry name" value="HATPase_c"/>
    <property type="match status" value="1"/>
</dbReference>
<dbReference type="FunFam" id="1.10.287.130:FF:000002">
    <property type="entry name" value="Two-component osmosensing histidine kinase"/>
    <property type="match status" value="1"/>
</dbReference>
<evidence type="ECO:0000256" key="2">
    <source>
        <dbReference type="ARBA" id="ARBA00012438"/>
    </source>
</evidence>
<evidence type="ECO:0000256" key="6">
    <source>
        <dbReference type="ARBA" id="ARBA00022777"/>
    </source>
</evidence>
<evidence type="ECO:0000256" key="5">
    <source>
        <dbReference type="ARBA" id="ARBA00022741"/>
    </source>
</evidence>
<evidence type="ECO:0000256" key="9">
    <source>
        <dbReference type="ARBA" id="ARBA00064003"/>
    </source>
</evidence>
<evidence type="ECO:0000313" key="15">
    <source>
        <dbReference type="EMBL" id="KGJ87371.1"/>
    </source>
</evidence>
<evidence type="ECO:0000256" key="10">
    <source>
        <dbReference type="ARBA" id="ARBA00068150"/>
    </source>
</evidence>
<dbReference type="InterPro" id="IPR005467">
    <property type="entry name" value="His_kinase_dom"/>
</dbReference>
<dbReference type="CDD" id="cd16922">
    <property type="entry name" value="HATPase_EvgS-ArcB-TorS-like"/>
    <property type="match status" value="1"/>
</dbReference>
<dbReference type="SUPFAM" id="SSF52172">
    <property type="entry name" value="CheY-like"/>
    <property type="match status" value="2"/>
</dbReference>
<dbReference type="Pfam" id="PF00512">
    <property type="entry name" value="HisKA"/>
    <property type="match status" value="1"/>
</dbReference>